<name>A0ABW8NHQ3_9GAMM</name>
<dbReference type="EMBL" id="JBBKTX010000009">
    <property type="protein sequence ID" value="MFK4752487.1"/>
    <property type="molecule type" value="Genomic_DNA"/>
</dbReference>
<proteinExistence type="inferred from homology"/>
<evidence type="ECO:0000256" key="5">
    <source>
        <dbReference type="ARBA" id="ARBA00023209"/>
    </source>
</evidence>
<dbReference type="Pfam" id="PF07479">
    <property type="entry name" value="NAD_Gly3P_dh_C"/>
    <property type="match status" value="1"/>
</dbReference>
<feature type="binding site" evidence="7">
    <location>
        <position position="14"/>
    </location>
    <ligand>
        <name>NADPH</name>
        <dbReference type="ChEBI" id="CHEBI:57783"/>
    </ligand>
</feature>
<evidence type="ECO:0000256" key="6">
    <source>
        <dbReference type="ARBA" id="ARBA00023264"/>
    </source>
</evidence>
<feature type="binding site" evidence="7">
    <location>
        <position position="51"/>
    </location>
    <ligand>
        <name>NADPH</name>
        <dbReference type="ChEBI" id="CHEBI:57783"/>
    </ligand>
</feature>
<comment type="pathway">
    <text evidence="7">Membrane lipid metabolism; glycerophospholipid metabolism.</text>
</comment>
<feature type="binding site" evidence="7">
    <location>
        <position position="34"/>
    </location>
    <ligand>
        <name>NADPH</name>
        <dbReference type="ChEBI" id="CHEBI:57783"/>
    </ligand>
</feature>
<feature type="domain" description="Glycerol-3-phosphate dehydrogenase NAD-dependent N-terminal" evidence="10">
    <location>
        <begin position="7"/>
        <end position="159"/>
    </location>
</feature>
<comment type="similarity">
    <text evidence="1 7 8">Belongs to the NAD-dependent glycerol-3-phosphate dehydrogenase family.</text>
</comment>
<feature type="binding site" evidence="7">
    <location>
        <position position="244"/>
    </location>
    <ligand>
        <name>sn-glycerol 3-phosphate</name>
        <dbReference type="ChEBI" id="CHEBI:57597"/>
    </ligand>
</feature>
<evidence type="ECO:0000313" key="13">
    <source>
        <dbReference type="Proteomes" id="UP001620597"/>
    </source>
</evidence>
<keyword evidence="13" id="KW-1185">Reference proteome</keyword>
<reference evidence="12 13" key="1">
    <citation type="submission" date="2024-03" db="EMBL/GenBank/DDBJ databases">
        <title>High-quality draft genome sequence of Oceanobacter sp. wDCs-4.</title>
        <authorList>
            <person name="Dong C."/>
        </authorList>
    </citation>
    <scope>NUCLEOTIDE SEQUENCE [LARGE SCALE GENOMIC DNA]</scope>
    <source>
        <strain evidence="13">wDCs-4</strain>
    </source>
</reference>
<feature type="binding site" evidence="7">
    <location>
        <position position="281"/>
    </location>
    <ligand>
        <name>NADPH</name>
        <dbReference type="ChEBI" id="CHEBI:57783"/>
    </ligand>
</feature>
<organism evidence="12 13">
    <name type="scientific">Oceanobacter antarcticus</name>
    <dbReference type="NCBI Taxonomy" id="3133425"/>
    <lineage>
        <taxon>Bacteria</taxon>
        <taxon>Pseudomonadati</taxon>
        <taxon>Pseudomonadota</taxon>
        <taxon>Gammaproteobacteria</taxon>
        <taxon>Oceanospirillales</taxon>
        <taxon>Oceanospirillaceae</taxon>
        <taxon>Oceanobacter</taxon>
    </lineage>
</organism>
<accession>A0ABW8NHQ3</accession>
<feature type="binding site" evidence="7">
    <location>
        <position position="140"/>
    </location>
    <ligand>
        <name>NADPH</name>
        <dbReference type="ChEBI" id="CHEBI:57783"/>
    </ligand>
</feature>
<feature type="binding site" evidence="7">
    <location>
        <position position="256"/>
    </location>
    <ligand>
        <name>sn-glycerol 3-phosphate</name>
        <dbReference type="ChEBI" id="CHEBI:57597"/>
    </ligand>
</feature>
<feature type="binding site" evidence="7">
    <location>
        <position position="279"/>
    </location>
    <ligand>
        <name>NADPH</name>
        <dbReference type="ChEBI" id="CHEBI:57783"/>
    </ligand>
</feature>
<feature type="binding site" evidence="7">
    <location>
        <position position="255"/>
    </location>
    <ligand>
        <name>NADPH</name>
        <dbReference type="ChEBI" id="CHEBI:57783"/>
    </ligand>
</feature>
<comment type="catalytic activity">
    <reaction evidence="7 9">
        <text>sn-glycerol 3-phosphate + NADP(+) = dihydroxyacetone phosphate + NADPH + H(+)</text>
        <dbReference type="Rhea" id="RHEA:11096"/>
        <dbReference type="ChEBI" id="CHEBI:15378"/>
        <dbReference type="ChEBI" id="CHEBI:57597"/>
        <dbReference type="ChEBI" id="CHEBI:57642"/>
        <dbReference type="ChEBI" id="CHEBI:57783"/>
        <dbReference type="ChEBI" id="CHEBI:58349"/>
        <dbReference type="EC" id="1.1.1.94"/>
    </reaction>
</comment>
<dbReference type="Pfam" id="PF01210">
    <property type="entry name" value="NAD_Gly3P_dh_N"/>
    <property type="match status" value="1"/>
</dbReference>
<evidence type="ECO:0000313" key="12">
    <source>
        <dbReference type="EMBL" id="MFK4752487.1"/>
    </source>
</evidence>
<feature type="binding site" evidence="7">
    <location>
        <position position="191"/>
    </location>
    <ligand>
        <name>sn-glycerol 3-phosphate</name>
        <dbReference type="ChEBI" id="CHEBI:57597"/>
    </ligand>
</feature>
<feature type="binding site" evidence="7">
    <location>
        <position position="108"/>
    </location>
    <ligand>
        <name>sn-glycerol 3-phosphate</name>
        <dbReference type="ChEBI" id="CHEBI:57597"/>
    </ligand>
</feature>
<dbReference type="SUPFAM" id="SSF51735">
    <property type="entry name" value="NAD(P)-binding Rossmann-fold domains"/>
    <property type="match status" value="1"/>
</dbReference>
<keyword evidence="3 7" id="KW-0560">Oxidoreductase</keyword>
<feature type="domain" description="Glycerol-3-phosphate dehydrogenase NAD-dependent C-terminal" evidence="11">
    <location>
        <begin position="180"/>
        <end position="317"/>
    </location>
</feature>
<evidence type="ECO:0000256" key="2">
    <source>
        <dbReference type="ARBA" id="ARBA00022516"/>
    </source>
</evidence>
<dbReference type="InterPro" id="IPR006168">
    <property type="entry name" value="G3P_DH_NAD-dep"/>
</dbReference>
<dbReference type="InterPro" id="IPR036291">
    <property type="entry name" value="NAD(P)-bd_dom_sf"/>
</dbReference>
<comment type="function">
    <text evidence="7">Catalyzes the reduction of the glycolytic intermediate dihydroxyacetone phosphate (DHAP) to sn-glycerol 3-phosphate (G3P), the key precursor for phospholipid synthesis.</text>
</comment>
<dbReference type="Gene3D" id="1.10.1040.10">
    <property type="entry name" value="N-(1-d-carboxylethyl)-l-norvaline Dehydrogenase, domain 2"/>
    <property type="match status" value="1"/>
</dbReference>
<comment type="caution">
    <text evidence="7">Lacks conserved residue(s) required for the propagation of feature annotation.</text>
</comment>
<feature type="binding site" evidence="7">
    <location>
        <position position="108"/>
    </location>
    <ligand>
        <name>NADPH</name>
        <dbReference type="ChEBI" id="CHEBI:57783"/>
    </ligand>
</feature>
<keyword evidence="7" id="KW-0521">NADP</keyword>
<dbReference type="PANTHER" id="PTHR11728:SF1">
    <property type="entry name" value="GLYCEROL-3-PHOSPHATE DEHYDROGENASE [NAD(+)] 2, CHLOROPLASTIC"/>
    <property type="match status" value="1"/>
</dbReference>
<dbReference type="HAMAP" id="MF_00394">
    <property type="entry name" value="NAD_Glyc3P_dehydrog"/>
    <property type="match status" value="1"/>
</dbReference>
<evidence type="ECO:0000256" key="8">
    <source>
        <dbReference type="RuleBase" id="RU000437"/>
    </source>
</evidence>
<dbReference type="PANTHER" id="PTHR11728">
    <property type="entry name" value="GLYCEROL-3-PHOSPHATE DEHYDROGENASE"/>
    <property type="match status" value="1"/>
</dbReference>
<feature type="binding site" evidence="7">
    <location>
        <position position="254"/>
    </location>
    <ligand>
        <name>sn-glycerol 3-phosphate</name>
        <dbReference type="ChEBI" id="CHEBI:57597"/>
    </ligand>
</feature>
<dbReference type="RefSeq" id="WP_416205749.1">
    <property type="nucleotide sequence ID" value="NZ_JBBKTX010000009.1"/>
</dbReference>
<dbReference type="NCBIfam" id="NF000942">
    <property type="entry name" value="PRK00094.1-4"/>
    <property type="match status" value="1"/>
</dbReference>
<dbReference type="NCBIfam" id="NF000940">
    <property type="entry name" value="PRK00094.1-2"/>
    <property type="match status" value="1"/>
</dbReference>
<feature type="binding site" evidence="7">
    <location>
        <position position="136"/>
    </location>
    <ligand>
        <name>sn-glycerol 3-phosphate</name>
        <dbReference type="ChEBI" id="CHEBI:57597"/>
    </ligand>
</feature>
<comment type="subcellular location">
    <subcellularLocation>
        <location evidence="7">Cytoplasm</location>
    </subcellularLocation>
</comment>
<dbReference type="GO" id="GO:0047952">
    <property type="term" value="F:glycerol-3-phosphate dehydrogenase [NAD(P)+] activity"/>
    <property type="evidence" value="ECO:0007669"/>
    <property type="project" value="UniProtKB-EC"/>
</dbReference>
<dbReference type="EC" id="1.1.1.94" evidence="7"/>
<evidence type="ECO:0000256" key="3">
    <source>
        <dbReference type="ARBA" id="ARBA00023002"/>
    </source>
</evidence>
<feature type="binding site" evidence="7">
    <location>
        <position position="255"/>
    </location>
    <ligand>
        <name>sn-glycerol 3-phosphate</name>
        <dbReference type="ChEBI" id="CHEBI:57597"/>
    </ligand>
</feature>
<feature type="active site" description="Proton acceptor" evidence="7">
    <location>
        <position position="191"/>
    </location>
</feature>
<feature type="binding site" evidence="7">
    <location>
        <position position="13"/>
    </location>
    <ligand>
        <name>NADPH</name>
        <dbReference type="ChEBI" id="CHEBI:57783"/>
    </ligand>
</feature>
<comment type="catalytic activity">
    <reaction evidence="7">
        <text>sn-glycerol 3-phosphate + NAD(+) = dihydroxyacetone phosphate + NADH + H(+)</text>
        <dbReference type="Rhea" id="RHEA:11092"/>
        <dbReference type="ChEBI" id="CHEBI:15378"/>
        <dbReference type="ChEBI" id="CHEBI:57540"/>
        <dbReference type="ChEBI" id="CHEBI:57597"/>
        <dbReference type="ChEBI" id="CHEBI:57642"/>
        <dbReference type="ChEBI" id="CHEBI:57945"/>
        <dbReference type="EC" id="1.1.1.94"/>
    </reaction>
</comment>
<dbReference type="InterPro" id="IPR011128">
    <property type="entry name" value="G3P_DH_NAD-dep_N"/>
</dbReference>
<keyword evidence="7 8" id="KW-0520">NAD</keyword>
<dbReference type="InterPro" id="IPR013328">
    <property type="entry name" value="6PGD_dom2"/>
</dbReference>
<evidence type="ECO:0000256" key="9">
    <source>
        <dbReference type="RuleBase" id="RU000439"/>
    </source>
</evidence>
<evidence type="ECO:0000259" key="11">
    <source>
        <dbReference type="Pfam" id="PF07479"/>
    </source>
</evidence>
<keyword evidence="7" id="KW-0547">Nucleotide-binding</keyword>
<dbReference type="SUPFAM" id="SSF48179">
    <property type="entry name" value="6-phosphogluconate dehydrogenase C-terminal domain-like"/>
    <property type="match status" value="1"/>
</dbReference>
<dbReference type="InterPro" id="IPR008927">
    <property type="entry name" value="6-PGluconate_DH-like_C_sf"/>
</dbReference>
<dbReference type="InterPro" id="IPR006109">
    <property type="entry name" value="G3P_DH_NAD-dep_C"/>
</dbReference>
<evidence type="ECO:0000256" key="1">
    <source>
        <dbReference type="ARBA" id="ARBA00011009"/>
    </source>
</evidence>
<evidence type="ECO:0000256" key="4">
    <source>
        <dbReference type="ARBA" id="ARBA00023098"/>
    </source>
</evidence>
<keyword evidence="7" id="KW-0963">Cytoplasm</keyword>
<keyword evidence="4 7" id="KW-0443">Lipid metabolism</keyword>
<gene>
    <name evidence="7" type="primary">gpsA</name>
    <name evidence="12" type="ORF">WG929_08720</name>
</gene>
<dbReference type="PIRSF" id="PIRSF000114">
    <property type="entry name" value="Glycerol-3-P_dh"/>
    <property type="match status" value="1"/>
</dbReference>
<sequence length="341" mass="36282">MGIRTAAIIGGGSFGTVTANILADNNIQAIQWLRNQDIADSINQQHVNEQYLPGIALNPSLKATTAIEEAVVGADVIFVSVPSKSVRDVISGFAHLISPQQALVSTTKGIEPDGFLLMSQVIREVFPDNPVGVLSGPNLAKEIARKELAGTVIASENSDLRRDIQEALSCDYFRVYASNDVYGVELGGALKNIYAIVSGFVAALGMGENTKSMIITRSLAEMSRFADAMGANPLTFLGLSGVGDLVVTCMSPLSRNFRVGYAIGQGKTLDQAIEELGEVAEGVNTLRYVRAKAEDSGIYMPLVMGAYECLFHGADPGMVARGLMTGEHASDVEFALPKHEI</sequence>
<evidence type="ECO:0000259" key="10">
    <source>
        <dbReference type="Pfam" id="PF01210"/>
    </source>
</evidence>
<dbReference type="PRINTS" id="PR00077">
    <property type="entry name" value="GPDHDRGNASE"/>
</dbReference>
<evidence type="ECO:0000256" key="7">
    <source>
        <dbReference type="HAMAP-Rule" id="MF_00394"/>
    </source>
</evidence>
<dbReference type="Proteomes" id="UP001620597">
    <property type="component" value="Unassembled WGS sequence"/>
</dbReference>
<keyword evidence="5 7" id="KW-0594">Phospholipid biosynthesis</keyword>
<dbReference type="Gene3D" id="3.40.50.720">
    <property type="entry name" value="NAD(P)-binding Rossmann-like Domain"/>
    <property type="match status" value="1"/>
</dbReference>
<keyword evidence="2 7" id="KW-0444">Lipid biosynthesis</keyword>
<keyword evidence="6 7" id="KW-1208">Phospholipid metabolism</keyword>
<dbReference type="NCBIfam" id="NF000946">
    <property type="entry name" value="PRK00094.2-4"/>
    <property type="match status" value="1"/>
</dbReference>
<protein>
    <recommendedName>
        <fullName evidence="7">Glycerol-3-phosphate dehydrogenase [NAD(P)+]</fullName>
        <ecNumber evidence="7">1.1.1.94</ecNumber>
    </recommendedName>
    <alternativeName>
        <fullName evidence="7">NAD(P)(+)-dependent glycerol-3-phosphate dehydrogenase</fullName>
    </alternativeName>
    <alternativeName>
        <fullName evidence="7">NAD(P)H-dependent dihydroxyacetone-phosphate reductase</fullName>
    </alternativeName>
</protein>
<comment type="caution">
    <text evidence="12">The sequence shown here is derived from an EMBL/GenBank/DDBJ whole genome shotgun (WGS) entry which is preliminary data.</text>
</comment>